<feature type="non-terminal residue" evidence="1">
    <location>
        <position position="1304"/>
    </location>
</feature>
<accession>A0ACC2KMM1</accession>
<name>A0ACC2KMM1_PERAE</name>
<keyword evidence="2" id="KW-1185">Reference proteome</keyword>
<dbReference type="Proteomes" id="UP001234297">
    <property type="component" value="Chromosome 10"/>
</dbReference>
<reference evidence="1 2" key="1">
    <citation type="journal article" date="2022" name="Hortic Res">
        <title>A haplotype resolved chromosomal level avocado genome allows analysis of novel avocado genes.</title>
        <authorList>
            <person name="Nath O."/>
            <person name="Fletcher S.J."/>
            <person name="Hayward A."/>
            <person name="Shaw L.M."/>
            <person name="Masouleh A.K."/>
            <person name="Furtado A."/>
            <person name="Henry R.J."/>
            <person name="Mitter N."/>
        </authorList>
    </citation>
    <scope>NUCLEOTIDE SEQUENCE [LARGE SCALE GENOMIC DNA]</scope>
    <source>
        <strain evidence="2">cv. Hass</strain>
    </source>
</reference>
<proteinExistence type="predicted"/>
<protein>
    <submittedName>
        <fullName evidence="1">Uncharacterized protein</fullName>
    </submittedName>
</protein>
<comment type="caution">
    <text evidence="1">The sequence shown here is derived from an EMBL/GenBank/DDBJ whole genome shotgun (WGS) entry which is preliminary data.</text>
</comment>
<dbReference type="EMBL" id="CM056818">
    <property type="protein sequence ID" value="KAJ8622183.1"/>
    <property type="molecule type" value="Genomic_DNA"/>
</dbReference>
<gene>
    <name evidence="1" type="ORF">MRB53_030712</name>
</gene>
<evidence type="ECO:0000313" key="2">
    <source>
        <dbReference type="Proteomes" id="UP001234297"/>
    </source>
</evidence>
<organism evidence="1 2">
    <name type="scientific">Persea americana</name>
    <name type="common">Avocado</name>
    <dbReference type="NCBI Taxonomy" id="3435"/>
    <lineage>
        <taxon>Eukaryota</taxon>
        <taxon>Viridiplantae</taxon>
        <taxon>Streptophyta</taxon>
        <taxon>Embryophyta</taxon>
        <taxon>Tracheophyta</taxon>
        <taxon>Spermatophyta</taxon>
        <taxon>Magnoliopsida</taxon>
        <taxon>Magnoliidae</taxon>
        <taxon>Laurales</taxon>
        <taxon>Lauraceae</taxon>
        <taxon>Persea</taxon>
    </lineage>
</organism>
<sequence length="1304" mass="142880">MESILARALEYTLKYWLKSFSRDQFKLQGRVVQLSNLDINGDALHASVGLPPALNVTKARVGKLEIKLPYVSNVQTEPIVVQIDKLDLVLEENSDSHMNRSSSSNQSSTSSKGSGYGFADKIADGMTLEVGIVNLMLETRGGARSQGGATWASPLASITIRNLLLYTTNENWQVVNLKEARDFSNNKKCIYVFKKLEWGSLSVDLLPHPDMFADARLTSPNSRENKLDEDGAKRLFFGGERFLEGISGQAYITVQRTDQNSPLGLEVQLHVTEAVCPALSEPGLRALLRFMTGLYVCLNRGDVDPKSQQRCTEAAGCSLVSIIVDHIFLCIKDAEFQLELLMQSLFFSRASVSNGENTKNLSRITVAGFFLRDTFSHPPCTLVQPSMQAAAKEFPHVPEFGKNFCPAIYPLGDQMWKQNEFTPLICLHSLQMKPSPAPPSFASQTVIDCQPLMINLQEESCLRIASFLADGVVVNPGAVLPDFSISSLIVTLKEFDLTVPLDARKLDNFAESGGTPFENYFSGARLHVEDLFISHSPRLKFRVLNLDKDPACFSLWEDQPVDASQKKWTTGASLLSLSLETSSKMMETKSLPNWFDDLWKCVELHDACFEAAMVTADGSPLITLPPPGGIVRIGVACQQYVSNTSIDQLFFVLDLYAYFGRVSEEISKVGKSKTKSNKESLGGSLMEKAPSDTAVSLAVNYLQLKFMESSSFNIQGMPLVQFLGEDLFVHVSHRTLGGAIAVSSGLCWQSVQVDCVEAEGTFVHENGIQNGYPQMRTVFWIDNRSKRQSNGAAVSLPFLDISAEHMIPYRAQDMECNSLNVSAKVAGVRLGGGMNYSEALLHQFGILGPDGGPGVGLTKGLKHLSAGPLSKLFRASPLTEDDEEENGISDDGDEDVAGGWSYYSTDVSREERCWHTTFQSLQVKAKTTPKWIVNSTGSICRTQKYPIELVIVGVDGLKVLKPHARNGILLSGVSPRGINQGSSYPSMTKGTVENFGGVNIELRMVLLEDDESMEMVKWVVENLKFSVKQPIEAVATKGELEHLAFLCRSEIDSMGRITAGILRVLKLDRSIGQAAIDQLSNLGSEGLDRILTPEKFSRRSSVNSVTFSPLTNASPNRNLESTVASLEAAVSDSQAKCAALIVDLSNPGSCVHLEEIKQLNQKLENMQILLSRTTYMAVPSATIVAEPATHDNEKLNCTITAKTSRLLTIAQTRRIATSKEQQKAKISGSRKAFRANLVIKTVIKTGRPSSWPSFLFPPGTVKRAAKVIVANSPATTDNVLATDFKSAMSHTPCFILSTHAKRPL</sequence>
<evidence type="ECO:0000313" key="1">
    <source>
        <dbReference type="EMBL" id="KAJ8622183.1"/>
    </source>
</evidence>